<feature type="region of interest" description="Disordered" evidence="3">
    <location>
        <begin position="1327"/>
        <end position="1370"/>
    </location>
</feature>
<evidence type="ECO:0000256" key="2">
    <source>
        <dbReference type="ARBA" id="ARBA00022801"/>
    </source>
</evidence>
<dbReference type="InterPro" id="IPR017853">
    <property type="entry name" value="GH"/>
</dbReference>
<reference evidence="6" key="2">
    <citation type="submission" date="2021-04" db="EMBL/GenBank/DDBJ databases">
        <authorList>
            <person name="Gilroy R."/>
        </authorList>
    </citation>
    <scope>NUCLEOTIDE SEQUENCE</scope>
    <source>
        <strain evidence="6">12435</strain>
    </source>
</reference>
<evidence type="ECO:0000256" key="4">
    <source>
        <dbReference type="SAM" id="Phobius"/>
    </source>
</evidence>
<dbReference type="SUPFAM" id="SSF52279">
    <property type="entry name" value="Beta-D-glucan exohydrolase, C-terminal domain"/>
    <property type="match status" value="1"/>
</dbReference>
<dbReference type="Gene3D" id="2.60.40.10">
    <property type="entry name" value="Immunoglobulins"/>
    <property type="match status" value="3"/>
</dbReference>
<keyword evidence="4" id="KW-0812">Transmembrane</keyword>
<evidence type="ECO:0000256" key="1">
    <source>
        <dbReference type="ARBA" id="ARBA00005336"/>
    </source>
</evidence>
<accession>A0A9D1TRG4</accession>
<dbReference type="InterPro" id="IPR026891">
    <property type="entry name" value="Fn3-like"/>
</dbReference>
<evidence type="ECO:0000256" key="3">
    <source>
        <dbReference type="SAM" id="MobiDB-lite"/>
    </source>
</evidence>
<gene>
    <name evidence="6" type="ORF">H9892_03685</name>
</gene>
<dbReference type="SUPFAM" id="SSF49313">
    <property type="entry name" value="Cadherin-like"/>
    <property type="match status" value="1"/>
</dbReference>
<dbReference type="InterPro" id="IPR015919">
    <property type="entry name" value="Cadherin-like_sf"/>
</dbReference>
<dbReference type="PANTHER" id="PTHR42715:SF10">
    <property type="entry name" value="BETA-GLUCOSIDASE"/>
    <property type="match status" value="1"/>
</dbReference>
<dbReference type="Proteomes" id="UP000823990">
    <property type="component" value="Unassembled WGS sequence"/>
</dbReference>
<dbReference type="GO" id="GO:0016020">
    <property type="term" value="C:membrane"/>
    <property type="evidence" value="ECO:0007669"/>
    <property type="project" value="InterPro"/>
</dbReference>
<dbReference type="PANTHER" id="PTHR42715">
    <property type="entry name" value="BETA-GLUCOSIDASE"/>
    <property type="match status" value="1"/>
</dbReference>
<dbReference type="InterPro" id="IPR036962">
    <property type="entry name" value="Glyco_hydro_3_N_sf"/>
</dbReference>
<keyword evidence="2 6" id="KW-0378">Hydrolase</keyword>
<dbReference type="InterPro" id="IPR036881">
    <property type="entry name" value="Glyco_hydro_3_C_sf"/>
</dbReference>
<evidence type="ECO:0000313" key="7">
    <source>
        <dbReference type="Proteomes" id="UP000823990"/>
    </source>
</evidence>
<organism evidence="6 7">
    <name type="scientific">Candidatus Protoclostridium stercorigallinarum</name>
    <dbReference type="NCBI Taxonomy" id="2838741"/>
    <lineage>
        <taxon>Bacteria</taxon>
        <taxon>Bacillati</taxon>
        <taxon>Bacillota</taxon>
        <taxon>Clostridia</taxon>
        <taxon>Candidatus Protoclostridium</taxon>
    </lineage>
</organism>
<dbReference type="Pfam" id="PF00933">
    <property type="entry name" value="Glyco_hydro_3"/>
    <property type="match status" value="1"/>
</dbReference>
<dbReference type="GO" id="GO:0005975">
    <property type="term" value="P:carbohydrate metabolic process"/>
    <property type="evidence" value="ECO:0007669"/>
    <property type="project" value="InterPro"/>
</dbReference>
<keyword evidence="4" id="KW-1133">Transmembrane helix</keyword>
<dbReference type="InterPro" id="IPR001764">
    <property type="entry name" value="Glyco_hydro_3_N"/>
</dbReference>
<dbReference type="Pfam" id="PF05345">
    <property type="entry name" value="He_PIG"/>
    <property type="match status" value="2"/>
</dbReference>
<dbReference type="InterPro" id="IPR050288">
    <property type="entry name" value="Cellulose_deg_GH3"/>
</dbReference>
<dbReference type="Pfam" id="PF14310">
    <property type="entry name" value="Fn3-like"/>
    <property type="match status" value="1"/>
</dbReference>
<dbReference type="Pfam" id="PF01915">
    <property type="entry name" value="Glyco_hydro_3_C"/>
    <property type="match status" value="1"/>
</dbReference>
<comment type="similarity">
    <text evidence="1">Belongs to the glycosyl hydrolase 3 family.</text>
</comment>
<dbReference type="GO" id="GO:0004553">
    <property type="term" value="F:hydrolase activity, hydrolyzing O-glycosyl compounds"/>
    <property type="evidence" value="ECO:0007669"/>
    <property type="project" value="InterPro"/>
</dbReference>
<keyword evidence="4" id="KW-0472">Membrane</keyword>
<comment type="caution">
    <text evidence="6">The sequence shown here is derived from an EMBL/GenBank/DDBJ whole genome shotgun (WGS) entry which is preliminary data.</text>
</comment>
<dbReference type="PRINTS" id="PR00133">
    <property type="entry name" value="GLHYDRLASE3"/>
</dbReference>
<dbReference type="Gene3D" id="3.20.20.300">
    <property type="entry name" value="Glycoside hydrolase, family 3, N-terminal domain"/>
    <property type="match status" value="1"/>
</dbReference>
<reference evidence="6" key="1">
    <citation type="journal article" date="2021" name="PeerJ">
        <title>Extensive microbial diversity within the chicken gut microbiome revealed by metagenomics and culture.</title>
        <authorList>
            <person name="Gilroy R."/>
            <person name="Ravi A."/>
            <person name="Getino M."/>
            <person name="Pursley I."/>
            <person name="Horton D.L."/>
            <person name="Alikhan N.F."/>
            <person name="Baker D."/>
            <person name="Gharbi K."/>
            <person name="Hall N."/>
            <person name="Watson M."/>
            <person name="Adriaenssens E.M."/>
            <person name="Foster-Nyarko E."/>
            <person name="Jarju S."/>
            <person name="Secka A."/>
            <person name="Antonio M."/>
            <person name="Oren A."/>
            <person name="Chaudhuri R.R."/>
            <person name="La Ragione R."/>
            <person name="Hildebrand F."/>
            <person name="Pallen M.J."/>
        </authorList>
    </citation>
    <scope>NUCLEOTIDE SEQUENCE</scope>
    <source>
        <strain evidence="6">12435</strain>
    </source>
</reference>
<evidence type="ECO:0000313" key="6">
    <source>
        <dbReference type="EMBL" id="HIW02419.1"/>
    </source>
</evidence>
<sequence>MKKALSKKTVIRPLIALGCILLAVILGFGVNAGMSTIGADAAATGYNGAVFTSEFESMQAVVDAEKELNKEIAGEGYVLLKNNNNVLPLSGATKVSVFGKSSVNPIMTGTGSSGGAAAGSLGIIEGLEQAGFEVNPTLVNFYNDNAASGEGRSTNGMNDLPSSYWSTGETPQSKYTQEVKDSYDDYSDAAILVFSRSGGEGADLAMSSFTKTEGQTTVDTESSPTRAQIEAEIAGEGTWAPVGGQGRESDPFEHYLELDDHEEALIKAVEESGKFDKIVVVLNSMNAFEAGALEKDANIDSVIWAPGSGENGFISLGKIIRGEINPSGALTDTFAADFTKSPVWYNESNNRIGNGSGVDAGAGSQYTDEDGALFAGDENGWGYFGIDYEEGIYVGYKYYETAAAEGYIDYEKEVVYPFGYGLSYTDFSWKLDSVSASTGDTITKDTVFTVTVTVTNTGEVAGKDIVQLYYEAPYTDGGIEKAKVNLGDFVKTDLIQPDGTDTVELTLSAFEMASFDVYDDNVNGKTVWELDPGKYTLYVGSDSHCWADENVLKSEFTVAGTTSADALLWETDPDSGEPVKPWFDDMNDYMKDKRMTRADFAGTFPQQPYWFEIEADNTVLDPFWSAQYRFIYGKDYAAADWEGDNSPTPVNEVPDDWSSTPKYLKASEAELVKDDEFLENMTLPLAAGASNLNPVIDPMWDSVNGAYKWYYVDPATPDDEIPEGAKKGTYAFRDEAQAYSDDKLTKNADGAIEGLAPLQLVDLVGKDMDDPMWDDFVQQMTVDQAYAAINGKYSQFEYSGIAAAFGIPTGGHSDGPQGINRPWVGEKYASMADFSGSVGFSPETLVGATWNKDLASEMGRLIGDYSLWLHCSGWYAPGANMHRSPFAGRNFEYYSEDPTLTGGMLTSVVTAASRKGLVCFIKHIVLNDQETYRECNNMSVWADEQSMREIYLRGFEKAVKAVNAIENSAGVATPAGMMTSFNSLGFQWAGGTWEFMNGLMRSEWGFIGEVVTDAFQQGNGKMSANMMVRAGNDLGLDGKGNDQTSIAVLTNSEAANTPSQLQGVYDCVKRQAYCLLNSSAMMNGFGADFVSNYVDDDPDNDVPFKTSGYDVGELNPNPSPFGAGPEGKLMGTVSQGQQSVSIDLSDDDLAEQDIEYRIYLGHLPEGLTLDPETGIVSGNVALDAEAGAYKFSVAVTADGATGNDKWVLRKHINYFRIEVSSLIEYIGEKNVEAAPGEWISADVTSIAPENAEVTYSVDTSKLPAGLKFANGRLYGSIANEGTYTVDVTASADGCTDAKTTVTIVIASADYDAPYIGENGNWFVNGEDTGVAATGPAGPQGEKGETGAQGPQGEKGETGAQGPQGEKGEDGAAGGCGGNIAGTAVIVAIALAAIVVTGVLVKKSRKD</sequence>
<evidence type="ECO:0000259" key="5">
    <source>
        <dbReference type="SMART" id="SM01217"/>
    </source>
</evidence>
<feature type="transmembrane region" description="Helical" evidence="4">
    <location>
        <begin position="1379"/>
        <end position="1400"/>
    </location>
</feature>
<dbReference type="InterPro" id="IPR002772">
    <property type="entry name" value="Glyco_hydro_3_C"/>
</dbReference>
<name>A0A9D1TRG4_9FIRM</name>
<feature type="domain" description="Fibronectin type III-like" evidence="5">
    <location>
        <begin position="464"/>
        <end position="543"/>
    </location>
</feature>
<dbReference type="Gene3D" id="3.40.50.1700">
    <property type="entry name" value="Glycoside hydrolase family 3 C-terminal domain"/>
    <property type="match status" value="1"/>
</dbReference>
<dbReference type="SMART" id="SM01217">
    <property type="entry name" value="Fn3_like"/>
    <property type="match status" value="1"/>
</dbReference>
<dbReference type="SUPFAM" id="SSF51445">
    <property type="entry name" value="(Trans)glycosidases"/>
    <property type="match status" value="1"/>
</dbReference>
<proteinExistence type="inferred from homology"/>
<protein>
    <submittedName>
        <fullName evidence="6">Glycoside hydrolase family 3 C-terminal domain-containing protein</fullName>
    </submittedName>
</protein>
<dbReference type="GO" id="GO:0005509">
    <property type="term" value="F:calcium ion binding"/>
    <property type="evidence" value="ECO:0007669"/>
    <property type="project" value="InterPro"/>
</dbReference>
<dbReference type="InterPro" id="IPR013783">
    <property type="entry name" value="Ig-like_fold"/>
</dbReference>
<dbReference type="EMBL" id="DXHS01000064">
    <property type="protein sequence ID" value="HIW02419.1"/>
    <property type="molecule type" value="Genomic_DNA"/>
</dbReference>